<dbReference type="InterPro" id="IPR035908">
    <property type="entry name" value="F0_ATP_A_sf"/>
</dbReference>
<evidence type="ECO:0000256" key="13">
    <source>
        <dbReference type="RuleBase" id="RU000483"/>
    </source>
</evidence>
<accession>A0A1Y6E5M1</accession>
<evidence type="ECO:0000313" key="14">
    <source>
        <dbReference type="EMBL" id="SMQ58047.1"/>
    </source>
</evidence>
<keyword evidence="15" id="KW-1185">Reference proteome</keyword>
<dbReference type="NCBIfam" id="NF004477">
    <property type="entry name" value="PRK05815.1-1"/>
    <property type="match status" value="1"/>
</dbReference>
<dbReference type="CDD" id="cd00310">
    <property type="entry name" value="ATP-synt_Fo_a_6"/>
    <property type="match status" value="1"/>
</dbReference>
<dbReference type="SUPFAM" id="SSF81336">
    <property type="entry name" value="F1F0 ATP synthase subunit A"/>
    <property type="match status" value="1"/>
</dbReference>
<dbReference type="OrthoDB" id="9789241at2"/>
<keyword evidence="10 12" id="KW-0472">Membrane</keyword>
<dbReference type="Gene3D" id="1.20.120.220">
    <property type="entry name" value="ATP synthase, F0 complex, subunit A"/>
    <property type="match status" value="1"/>
</dbReference>
<dbReference type="AlphaFoldDB" id="A0A1Y6E5M1"/>
<dbReference type="PROSITE" id="PS00449">
    <property type="entry name" value="ATPASE_A"/>
    <property type="match status" value="1"/>
</dbReference>
<comment type="similarity">
    <text evidence="2 12 13">Belongs to the ATPase A chain family.</text>
</comment>
<keyword evidence="11 12" id="KW-0066">ATP synthesis</keyword>
<evidence type="ECO:0000313" key="15">
    <source>
        <dbReference type="Proteomes" id="UP000194450"/>
    </source>
</evidence>
<dbReference type="InterPro" id="IPR045082">
    <property type="entry name" value="ATP_syn_F0_a_bact/chloroplast"/>
</dbReference>
<dbReference type="PANTHER" id="PTHR42823">
    <property type="entry name" value="ATP SYNTHASE SUBUNIT A, CHLOROPLASTIC"/>
    <property type="match status" value="1"/>
</dbReference>
<keyword evidence="3 12" id="KW-0813">Transport</keyword>
<evidence type="ECO:0000256" key="9">
    <source>
        <dbReference type="ARBA" id="ARBA00023065"/>
    </source>
</evidence>
<evidence type="ECO:0000256" key="2">
    <source>
        <dbReference type="ARBA" id="ARBA00006810"/>
    </source>
</evidence>
<keyword evidence="5 12" id="KW-0138">CF(0)</keyword>
<keyword evidence="7 12" id="KW-0375">Hydrogen ion transport</keyword>
<name>A0A1Y6E5M1_9GAMM</name>
<dbReference type="Proteomes" id="UP000194450">
    <property type="component" value="Unassembled WGS sequence"/>
</dbReference>
<organism evidence="14 15">
    <name type="scientific">Pseudidiomarina planktonica</name>
    <dbReference type="NCBI Taxonomy" id="1323738"/>
    <lineage>
        <taxon>Bacteria</taxon>
        <taxon>Pseudomonadati</taxon>
        <taxon>Pseudomonadota</taxon>
        <taxon>Gammaproteobacteria</taxon>
        <taxon>Alteromonadales</taxon>
        <taxon>Idiomarinaceae</taxon>
        <taxon>Pseudidiomarina</taxon>
    </lineage>
</organism>
<comment type="function">
    <text evidence="12 13">Key component of the proton channel; it plays a direct role in the translocation of protons across the membrane.</text>
</comment>
<evidence type="ECO:0000256" key="1">
    <source>
        <dbReference type="ARBA" id="ARBA00004141"/>
    </source>
</evidence>
<dbReference type="NCBIfam" id="TIGR01131">
    <property type="entry name" value="ATP_synt_6_or_A"/>
    <property type="match status" value="1"/>
</dbReference>
<protein>
    <recommendedName>
        <fullName evidence="12 13">ATP synthase subunit a</fullName>
    </recommendedName>
    <alternativeName>
        <fullName evidence="12">ATP synthase F0 sector subunit a</fullName>
    </alternativeName>
    <alternativeName>
        <fullName evidence="12">F-ATPase subunit 6</fullName>
    </alternativeName>
</protein>
<evidence type="ECO:0000256" key="5">
    <source>
        <dbReference type="ARBA" id="ARBA00022547"/>
    </source>
</evidence>
<feature type="transmembrane region" description="Helical" evidence="12">
    <location>
        <begin position="40"/>
        <end position="60"/>
    </location>
</feature>
<keyword evidence="8 12" id="KW-1133">Transmembrane helix</keyword>
<dbReference type="InterPro" id="IPR023011">
    <property type="entry name" value="ATP_synth_F0_asu_AS"/>
</dbReference>
<evidence type="ECO:0000256" key="4">
    <source>
        <dbReference type="ARBA" id="ARBA00022475"/>
    </source>
</evidence>
<feature type="transmembrane region" description="Helical" evidence="12">
    <location>
        <begin position="222"/>
        <end position="242"/>
    </location>
</feature>
<evidence type="ECO:0000256" key="11">
    <source>
        <dbReference type="ARBA" id="ARBA00023310"/>
    </source>
</evidence>
<dbReference type="GO" id="GO:0045259">
    <property type="term" value="C:proton-transporting ATP synthase complex"/>
    <property type="evidence" value="ECO:0007669"/>
    <property type="project" value="UniProtKB-KW"/>
</dbReference>
<dbReference type="FunFam" id="1.20.120.220:FF:000002">
    <property type="entry name" value="ATP synthase subunit a"/>
    <property type="match status" value="1"/>
</dbReference>
<evidence type="ECO:0000256" key="7">
    <source>
        <dbReference type="ARBA" id="ARBA00022781"/>
    </source>
</evidence>
<dbReference type="GO" id="GO:0046933">
    <property type="term" value="F:proton-transporting ATP synthase activity, rotational mechanism"/>
    <property type="evidence" value="ECO:0007669"/>
    <property type="project" value="UniProtKB-UniRule"/>
</dbReference>
<evidence type="ECO:0000256" key="3">
    <source>
        <dbReference type="ARBA" id="ARBA00022448"/>
    </source>
</evidence>
<comment type="subcellular location">
    <subcellularLocation>
        <location evidence="12 13">Cell membrane</location>
        <topology evidence="12 13">Multi-pass membrane protein</topology>
    </subcellularLocation>
    <subcellularLocation>
        <location evidence="1">Membrane</location>
        <topology evidence="1">Multi-pass membrane protein</topology>
    </subcellularLocation>
</comment>
<keyword evidence="6 12" id="KW-0812">Transmembrane</keyword>
<sequence>MAAGGEQTSTEYIIHHLTNARACMTDDGVGFNYACSEAGFWTWHIDTIGWSLFLGILFIWSFRKAARKATTGVPGKWQCFVEMIIDFVNNSVKDSFHGTSKVIAPLALTIFVWVFLMNLMDLVPVDWIPSIAMYGSYALGWVDSPQDVYMKVVPTTDLNTTFALGLGVFFLIIFYSIKNKGIGGFTKEMTMNPFNHWSMIPFNLILETVTLLAKPASLALRLFGNLYAGELIFILIALVGVAQLPLHFVWAVFHILVIVLQAFIFMMLTIVYLSMASEKH</sequence>
<keyword evidence="4 12" id="KW-1003">Cell membrane</keyword>
<proteinExistence type="inferred from homology"/>
<evidence type="ECO:0000256" key="8">
    <source>
        <dbReference type="ARBA" id="ARBA00022989"/>
    </source>
</evidence>
<dbReference type="EMBL" id="FXWH01000001">
    <property type="protein sequence ID" value="SMQ58047.1"/>
    <property type="molecule type" value="Genomic_DNA"/>
</dbReference>
<dbReference type="InterPro" id="IPR000568">
    <property type="entry name" value="ATP_synth_F0_asu"/>
</dbReference>
<feature type="transmembrane region" description="Helical" evidence="12">
    <location>
        <begin position="248"/>
        <end position="273"/>
    </location>
</feature>
<dbReference type="RefSeq" id="WP_086433263.1">
    <property type="nucleotide sequence ID" value="NZ_FXWH01000001.1"/>
</dbReference>
<reference evidence="15" key="1">
    <citation type="submission" date="2017-04" db="EMBL/GenBank/DDBJ databases">
        <authorList>
            <person name="Varghese N."/>
            <person name="Submissions S."/>
        </authorList>
    </citation>
    <scope>NUCLEOTIDE SEQUENCE [LARGE SCALE GENOMIC DNA]</scope>
</reference>
<gene>
    <name evidence="12" type="primary">atpB</name>
    <name evidence="14" type="ORF">SAMN06297229_0050</name>
</gene>
<evidence type="ECO:0000256" key="10">
    <source>
        <dbReference type="ARBA" id="ARBA00023136"/>
    </source>
</evidence>
<dbReference type="PANTHER" id="PTHR42823:SF3">
    <property type="entry name" value="ATP SYNTHASE SUBUNIT A, CHLOROPLASTIC"/>
    <property type="match status" value="1"/>
</dbReference>
<feature type="transmembrane region" description="Helical" evidence="12">
    <location>
        <begin position="158"/>
        <end position="177"/>
    </location>
</feature>
<keyword evidence="9 12" id="KW-0406">Ion transport</keyword>
<dbReference type="HAMAP" id="MF_01393">
    <property type="entry name" value="ATP_synth_a_bact"/>
    <property type="match status" value="1"/>
</dbReference>
<dbReference type="GO" id="GO:0042777">
    <property type="term" value="P:proton motive force-driven plasma membrane ATP synthesis"/>
    <property type="evidence" value="ECO:0007669"/>
    <property type="project" value="TreeGrafter"/>
</dbReference>
<dbReference type="Pfam" id="PF00119">
    <property type="entry name" value="ATP-synt_A"/>
    <property type="match status" value="1"/>
</dbReference>
<dbReference type="GO" id="GO:0005886">
    <property type="term" value="C:plasma membrane"/>
    <property type="evidence" value="ECO:0007669"/>
    <property type="project" value="UniProtKB-SubCell"/>
</dbReference>
<evidence type="ECO:0000256" key="6">
    <source>
        <dbReference type="ARBA" id="ARBA00022692"/>
    </source>
</evidence>
<evidence type="ECO:0000256" key="12">
    <source>
        <dbReference type="HAMAP-Rule" id="MF_01393"/>
    </source>
</evidence>
<feature type="transmembrane region" description="Helical" evidence="12">
    <location>
        <begin position="102"/>
        <end position="120"/>
    </location>
</feature>